<evidence type="ECO:0000256" key="1">
    <source>
        <dbReference type="ARBA" id="ARBA00001946"/>
    </source>
</evidence>
<comment type="cofactor">
    <cofactor evidence="1">
        <name>Mg(2+)</name>
        <dbReference type="ChEBI" id="CHEBI:18420"/>
    </cofactor>
</comment>
<comment type="similarity">
    <text evidence="2 6">Belongs to the Nudix hydrolase family.</text>
</comment>
<dbReference type="RefSeq" id="WP_377555780.1">
    <property type="nucleotide sequence ID" value="NZ_JBHUHQ010000010.1"/>
</dbReference>
<feature type="domain" description="Nudix hydrolase" evidence="7">
    <location>
        <begin position="11"/>
        <end position="145"/>
    </location>
</feature>
<comment type="caution">
    <text evidence="8">The sequence shown here is derived from an EMBL/GenBank/DDBJ whole genome shotgun (WGS) entry which is preliminary data.</text>
</comment>
<evidence type="ECO:0000256" key="4">
    <source>
        <dbReference type="ARBA" id="ARBA00022801"/>
    </source>
</evidence>
<dbReference type="PANTHER" id="PTHR43758:SF8">
    <property type="entry name" value="8-OXO-DGTP DIPHOSPHATASE YTKD-RELATED"/>
    <property type="match status" value="1"/>
</dbReference>
<protein>
    <submittedName>
        <fullName evidence="8">RNA deprotection pyrophosphohydrolase</fullName>
    </submittedName>
</protein>
<keyword evidence="3" id="KW-0479">Metal-binding</keyword>
<evidence type="ECO:0000259" key="7">
    <source>
        <dbReference type="PROSITE" id="PS51462"/>
    </source>
</evidence>
<dbReference type="PROSITE" id="PS51462">
    <property type="entry name" value="NUDIX"/>
    <property type="match status" value="1"/>
</dbReference>
<evidence type="ECO:0000256" key="2">
    <source>
        <dbReference type="ARBA" id="ARBA00005582"/>
    </source>
</evidence>
<keyword evidence="4 6" id="KW-0378">Hydrolase</keyword>
<dbReference type="InterPro" id="IPR014078">
    <property type="entry name" value="Nudix_YtkD"/>
</dbReference>
<reference evidence="9" key="1">
    <citation type="journal article" date="2019" name="Int. J. Syst. Evol. Microbiol.">
        <title>The Global Catalogue of Microorganisms (GCM) 10K type strain sequencing project: providing services to taxonomists for standard genome sequencing and annotation.</title>
        <authorList>
            <consortium name="The Broad Institute Genomics Platform"/>
            <consortium name="The Broad Institute Genome Sequencing Center for Infectious Disease"/>
            <person name="Wu L."/>
            <person name="Ma J."/>
        </authorList>
    </citation>
    <scope>NUCLEOTIDE SEQUENCE [LARGE SCALE GENOMIC DNA]</scope>
    <source>
        <strain evidence="9">R28</strain>
    </source>
</reference>
<dbReference type="InterPro" id="IPR000086">
    <property type="entry name" value="NUDIX_hydrolase_dom"/>
</dbReference>
<evidence type="ECO:0000313" key="9">
    <source>
        <dbReference type="Proteomes" id="UP001597383"/>
    </source>
</evidence>
<evidence type="ECO:0000256" key="5">
    <source>
        <dbReference type="ARBA" id="ARBA00022842"/>
    </source>
</evidence>
<dbReference type="PROSITE" id="PS00893">
    <property type="entry name" value="NUDIX_BOX"/>
    <property type="match status" value="1"/>
</dbReference>
<dbReference type="SUPFAM" id="SSF55811">
    <property type="entry name" value="Nudix"/>
    <property type="match status" value="1"/>
</dbReference>
<dbReference type="InterPro" id="IPR020084">
    <property type="entry name" value="NUDIX_hydrolase_CS"/>
</dbReference>
<dbReference type="PANTHER" id="PTHR43758">
    <property type="entry name" value="7,8-DIHYDRO-8-OXOGUANINE TRIPHOSPHATASE"/>
    <property type="match status" value="1"/>
</dbReference>
<evidence type="ECO:0000256" key="3">
    <source>
        <dbReference type="ARBA" id="ARBA00022723"/>
    </source>
</evidence>
<proteinExistence type="inferred from homology"/>
<name>A0ABW4VVN5_9BACI</name>
<sequence length="158" mass="18448">MYIFKDFYNNEVKLSFEDHPFSQTPKHVWVICKYENKWLLTEHKARGLEFPGGNVEVEENAEEAAIREVKEETGGTVSDLTYIGQYYVAGKGRHIVKNVYFATIKTLDDQETYFETNGPVLLQEIPSNVKENHLYSFIMKDDVLTYCLNYIQKEFLIS</sequence>
<keyword evidence="5" id="KW-0460">Magnesium</keyword>
<dbReference type="EMBL" id="JBHUHQ010000010">
    <property type="protein sequence ID" value="MFD2043727.1"/>
    <property type="molecule type" value="Genomic_DNA"/>
</dbReference>
<gene>
    <name evidence="8" type="primary">ytkD</name>
    <name evidence="8" type="ORF">ACFSJF_05475</name>
</gene>
<dbReference type="InterPro" id="IPR015797">
    <property type="entry name" value="NUDIX_hydrolase-like_dom_sf"/>
</dbReference>
<evidence type="ECO:0000313" key="8">
    <source>
        <dbReference type="EMBL" id="MFD2043727.1"/>
    </source>
</evidence>
<dbReference type="Pfam" id="PF00293">
    <property type="entry name" value="NUDIX"/>
    <property type="match status" value="1"/>
</dbReference>
<accession>A0ABW4VVN5</accession>
<dbReference type="NCBIfam" id="TIGR02705">
    <property type="entry name" value="nudix_YtkD"/>
    <property type="match status" value="1"/>
</dbReference>
<keyword evidence="9" id="KW-1185">Reference proteome</keyword>
<organism evidence="8 9">
    <name type="scientific">Ornithinibacillus salinisoli</name>
    <dbReference type="NCBI Taxonomy" id="1848459"/>
    <lineage>
        <taxon>Bacteria</taxon>
        <taxon>Bacillati</taxon>
        <taxon>Bacillota</taxon>
        <taxon>Bacilli</taxon>
        <taxon>Bacillales</taxon>
        <taxon>Bacillaceae</taxon>
        <taxon>Ornithinibacillus</taxon>
    </lineage>
</organism>
<dbReference type="PRINTS" id="PR00502">
    <property type="entry name" value="NUDIXFAMILY"/>
</dbReference>
<dbReference type="InterPro" id="IPR020476">
    <property type="entry name" value="Nudix_hydrolase"/>
</dbReference>
<dbReference type="Gene3D" id="3.90.79.10">
    <property type="entry name" value="Nucleoside Triphosphate Pyrophosphohydrolase"/>
    <property type="match status" value="1"/>
</dbReference>
<dbReference type="Proteomes" id="UP001597383">
    <property type="component" value="Unassembled WGS sequence"/>
</dbReference>
<evidence type="ECO:0000256" key="6">
    <source>
        <dbReference type="RuleBase" id="RU003476"/>
    </source>
</evidence>